<evidence type="ECO:0000259" key="6">
    <source>
        <dbReference type="PROSITE" id="PS50072"/>
    </source>
</evidence>
<dbReference type="InterPro" id="IPR002130">
    <property type="entry name" value="Cyclophilin-type_PPIase_dom"/>
</dbReference>
<dbReference type="PROSITE" id="PS00170">
    <property type="entry name" value="CSA_PPIASE_1"/>
    <property type="match status" value="1"/>
</dbReference>
<reference evidence="7" key="1">
    <citation type="submission" date="2023-10" db="EMBL/GenBank/DDBJ databases">
        <title>Genome assemblies of two species of porcelain crab, Petrolisthes cinctipes and Petrolisthes manimaculis (Anomura: Porcellanidae).</title>
        <authorList>
            <person name="Angst P."/>
        </authorList>
    </citation>
    <scope>NUCLEOTIDE SEQUENCE</scope>
    <source>
        <strain evidence="7">PB745_01</strain>
        <tissue evidence="7">Gill</tissue>
    </source>
</reference>
<evidence type="ECO:0000313" key="8">
    <source>
        <dbReference type="Proteomes" id="UP001286313"/>
    </source>
</evidence>
<dbReference type="InterPro" id="IPR029000">
    <property type="entry name" value="Cyclophilin-like_dom_sf"/>
</dbReference>
<dbReference type="InterPro" id="IPR044666">
    <property type="entry name" value="Cyclophilin_A-like"/>
</dbReference>
<dbReference type="AlphaFoldDB" id="A0AAE1F817"/>
<dbReference type="PROSITE" id="PS50072">
    <property type="entry name" value="CSA_PPIASE_2"/>
    <property type="match status" value="1"/>
</dbReference>
<dbReference type="InterPro" id="IPR020892">
    <property type="entry name" value="Cyclophilin-type_PPIase_CS"/>
</dbReference>
<dbReference type="FunFam" id="2.40.100.10:FF:000012">
    <property type="entry name" value="Peptidyl-prolyl cis-trans isomerase"/>
    <property type="match status" value="1"/>
</dbReference>
<keyword evidence="8" id="KW-1185">Reference proteome</keyword>
<comment type="function">
    <text evidence="5">PPIases accelerate the folding of proteins. It catalyzes the cis-trans isomerization of proline imidic peptide bonds in oligopeptides.</text>
</comment>
<dbReference type="Gene3D" id="2.40.100.10">
    <property type="entry name" value="Cyclophilin-like"/>
    <property type="match status" value="1"/>
</dbReference>
<proteinExistence type="inferred from homology"/>
<evidence type="ECO:0000256" key="3">
    <source>
        <dbReference type="ARBA" id="ARBA00023235"/>
    </source>
</evidence>
<dbReference type="Proteomes" id="UP001286313">
    <property type="component" value="Unassembled WGS sequence"/>
</dbReference>
<organism evidence="7 8">
    <name type="scientific">Petrolisthes cinctipes</name>
    <name type="common">Flat porcelain crab</name>
    <dbReference type="NCBI Taxonomy" id="88211"/>
    <lineage>
        <taxon>Eukaryota</taxon>
        <taxon>Metazoa</taxon>
        <taxon>Ecdysozoa</taxon>
        <taxon>Arthropoda</taxon>
        <taxon>Crustacea</taxon>
        <taxon>Multicrustacea</taxon>
        <taxon>Malacostraca</taxon>
        <taxon>Eumalacostraca</taxon>
        <taxon>Eucarida</taxon>
        <taxon>Decapoda</taxon>
        <taxon>Pleocyemata</taxon>
        <taxon>Anomura</taxon>
        <taxon>Galatheoidea</taxon>
        <taxon>Porcellanidae</taxon>
        <taxon>Petrolisthes</taxon>
    </lineage>
</organism>
<sequence length="161" mass="17890">MSVTLHTDIGDIKVELFCEQCPKTCENFLALCASNYYDGCLFHRNIKGFMIQTGDPSGTGKGGQSIWGKKFEDEVRDDLKHNVRGTISMANSGPNTNGSQFFISYYPQPHLDLKYTIFGKVIDGLDVVDELEKLPVNPKNYRPTSETRVNSVTIHANPIAG</sequence>
<dbReference type="SUPFAM" id="SSF50891">
    <property type="entry name" value="Cyclophilin-like"/>
    <property type="match status" value="1"/>
</dbReference>
<dbReference type="EMBL" id="JAWQEG010002917">
    <property type="protein sequence ID" value="KAK3868963.1"/>
    <property type="molecule type" value="Genomic_DNA"/>
</dbReference>
<dbReference type="InterPro" id="IPR024936">
    <property type="entry name" value="Cyclophilin-type_PPIase"/>
</dbReference>
<dbReference type="PANTHER" id="PTHR45625:SF2">
    <property type="entry name" value="PEPTIDYL-PROLYL CIS-TRANS ISOMERASE-LIKE 3"/>
    <property type="match status" value="1"/>
</dbReference>
<dbReference type="Pfam" id="PF00160">
    <property type="entry name" value="Pro_isomerase"/>
    <property type="match status" value="1"/>
</dbReference>
<keyword evidence="2 5" id="KW-0697">Rotamase</keyword>
<comment type="caution">
    <text evidence="7">The sequence shown here is derived from an EMBL/GenBank/DDBJ whole genome shotgun (WGS) entry which is preliminary data.</text>
</comment>
<accession>A0AAE1F817</accession>
<dbReference type="PRINTS" id="PR00153">
    <property type="entry name" value="CSAPPISMRASE"/>
</dbReference>
<keyword evidence="3 5" id="KW-0413">Isomerase</keyword>
<dbReference type="CDD" id="cd01928">
    <property type="entry name" value="Cyclophilin_PPIL3_like"/>
    <property type="match status" value="1"/>
</dbReference>
<dbReference type="PANTHER" id="PTHR45625">
    <property type="entry name" value="PEPTIDYL-PROLYL CIS-TRANS ISOMERASE-RELATED"/>
    <property type="match status" value="1"/>
</dbReference>
<dbReference type="GO" id="GO:0003755">
    <property type="term" value="F:peptidyl-prolyl cis-trans isomerase activity"/>
    <property type="evidence" value="ECO:0007669"/>
    <property type="project" value="UniProtKB-UniRule"/>
</dbReference>
<gene>
    <name evidence="7" type="ORF">Pcinc_025691</name>
</gene>
<dbReference type="EC" id="5.2.1.8" evidence="5"/>
<evidence type="ECO:0000256" key="1">
    <source>
        <dbReference type="ARBA" id="ARBA00000971"/>
    </source>
</evidence>
<evidence type="ECO:0000256" key="2">
    <source>
        <dbReference type="ARBA" id="ARBA00023110"/>
    </source>
</evidence>
<evidence type="ECO:0000256" key="5">
    <source>
        <dbReference type="RuleBase" id="RU363019"/>
    </source>
</evidence>
<name>A0AAE1F817_PETCI</name>
<dbReference type="PIRSF" id="PIRSF001467">
    <property type="entry name" value="Peptidylpro_ismrse"/>
    <property type="match status" value="1"/>
</dbReference>
<protein>
    <recommendedName>
        <fullName evidence="5">Peptidyl-prolyl cis-trans isomerase</fullName>
        <shortName evidence="5">PPIase</shortName>
        <ecNumber evidence="5">5.2.1.8</ecNumber>
    </recommendedName>
</protein>
<dbReference type="GO" id="GO:0006457">
    <property type="term" value="P:protein folding"/>
    <property type="evidence" value="ECO:0007669"/>
    <property type="project" value="InterPro"/>
</dbReference>
<dbReference type="GO" id="GO:0071013">
    <property type="term" value="C:catalytic step 2 spliceosome"/>
    <property type="evidence" value="ECO:0007669"/>
    <property type="project" value="TreeGrafter"/>
</dbReference>
<comment type="catalytic activity">
    <reaction evidence="1 5">
        <text>[protein]-peptidylproline (omega=180) = [protein]-peptidylproline (omega=0)</text>
        <dbReference type="Rhea" id="RHEA:16237"/>
        <dbReference type="Rhea" id="RHEA-COMP:10747"/>
        <dbReference type="Rhea" id="RHEA-COMP:10748"/>
        <dbReference type="ChEBI" id="CHEBI:83833"/>
        <dbReference type="ChEBI" id="CHEBI:83834"/>
        <dbReference type="EC" id="5.2.1.8"/>
    </reaction>
</comment>
<evidence type="ECO:0000256" key="4">
    <source>
        <dbReference type="ARBA" id="ARBA00038286"/>
    </source>
</evidence>
<feature type="domain" description="PPIase cyclophilin-type" evidence="6">
    <location>
        <begin position="6"/>
        <end position="154"/>
    </location>
</feature>
<comment type="similarity">
    <text evidence="4">Belongs to the cyclophilin-type PPIase family. PPIL3 subfamily.</text>
</comment>
<evidence type="ECO:0000313" key="7">
    <source>
        <dbReference type="EMBL" id="KAK3868963.1"/>
    </source>
</evidence>